<dbReference type="CDD" id="cd00056">
    <property type="entry name" value="ENDO3c"/>
    <property type="match status" value="1"/>
</dbReference>
<feature type="binding site" evidence="12">
    <location>
        <position position="197"/>
    </location>
    <ligand>
        <name>[4Fe-4S] cluster</name>
        <dbReference type="ChEBI" id="CHEBI:49883"/>
    </ligand>
</feature>
<evidence type="ECO:0000256" key="4">
    <source>
        <dbReference type="ARBA" id="ARBA00022763"/>
    </source>
</evidence>
<dbReference type="AlphaFoldDB" id="A0A2H0BVH4"/>
<keyword evidence="5 12" id="KW-0378">Hydrolase</keyword>
<dbReference type="InterPro" id="IPR000445">
    <property type="entry name" value="HhH_motif"/>
</dbReference>
<dbReference type="HAMAP" id="MF_00942">
    <property type="entry name" value="Nth"/>
    <property type="match status" value="1"/>
</dbReference>
<evidence type="ECO:0000256" key="3">
    <source>
        <dbReference type="ARBA" id="ARBA00022723"/>
    </source>
</evidence>
<keyword evidence="2 12" id="KW-0004">4Fe-4S</keyword>
<comment type="function">
    <text evidence="12">DNA repair enzyme that has both DNA N-glycosylase activity and AP-lyase activity. The DNA N-glycosylase activity releases various damaged pyrimidines from DNA by cleaving the N-glycosidic bond, leaving an AP (apurinic/apyrimidinic) site. The AP-lyase activity cleaves the phosphodiester bond 3' to the AP site by a beta-elimination, leaving a 3'-terminal unsaturated sugar and a product with a terminal 5'-phosphate.</text>
</comment>
<evidence type="ECO:0000256" key="11">
    <source>
        <dbReference type="ARBA" id="ARBA00023295"/>
    </source>
</evidence>
<dbReference type="InterPro" id="IPR005759">
    <property type="entry name" value="Nth"/>
</dbReference>
<dbReference type="GO" id="GO:0140078">
    <property type="term" value="F:class I DNA-(apurinic or apyrimidinic site) endonuclease activity"/>
    <property type="evidence" value="ECO:0007669"/>
    <property type="project" value="UniProtKB-EC"/>
</dbReference>
<evidence type="ECO:0000256" key="9">
    <source>
        <dbReference type="ARBA" id="ARBA00023204"/>
    </source>
</evidence>
<sequence length="222" mass="25687">MAKSMTKQRDEKQERVIRSLRILGKLYREKGKTTDLGNPKDTLIATVLSAQTTDAQVLRIFPDLKKRYPTFEKLAQARISDLEKSIKSIGFYKTKSRRLKELARDMLTRFNGRVPKTMEELVTLPGVGRKTASIVLSFCFNTPAIAVDTHVHRIVRRLGWTKSDTPKHIEQDLRKLLPKQYWSKINNVLVPFGRDICKSRKPQCWRCPLLHDCPYEPKTPNP</sequence>
<dbReference type="SMART" id="SM00525">
    <property type="entry name" value="FES"/>
    <property type="match status" value="1"/>
</dbReference>
<feature type="domain" description="HhH-GPD" evidence="13">
    <location>
        <begin position="48"/>
        <end position="195"/>
    </location>
</feature>
<keyword evidence="8 12" id="KW-0238">DNA-binding</keyword>
<dbReference type="GO" id="GO:0003677">
    <property type="term" value="F:DNA binding"/>
    <property type="evidence" value="ECO:0007669"/>
    <property type="project" value="UniProtKB-UniRule"/>
</dbReference>
<dbReference type="GO" id="GO:0051539">
    <property type="term" value="F:4 iron, 4 sulfur cluster binding"/>
    <property type="evidence" value="ECO:0007669"/>
    <property type="project" value="UniProtKB-UniRule"/>
</dbReference>
<dbReference type="GO" id="GO:0019104">
    <property type="term" value="F:DNA N-glycosylase activity"/>
    <property type="evidence" value="ECO:0007669"/>
    <property type="project" value="UniProtKB-UniRule"/>
</dbReference>
<protein>
    <recommendedName>
        <fullName evidence="12">Endonuclease III</fullName>
        <ecNumber evidence="12">4.2.99.18</ecNumber>
    </recommendedName>
    <alternativeName>
        <fullName evidence="12">DNA-(apurinic or apyrimidinic site) lyase</fullName>
    </alternativeName>
</protein>
<comment type="caution">
    <text evidence="14">The sequence shown here is derived from an EMBL/GenBank/DDBJ whole genome shotgun (WGS) entry which is preliminary data.</text>
</comment>
<dbReference type="Pfam" id="PF00633">
    <property type="entry name" value="HHH"/>
    <property type="match status" value="1"/>
</dbReference>
<evidence type="ECO:0000256" key="5">
    <source>
        <dbReference type="ARBA" id="ARBA00022801"/>
    </source>
</evidence>
<evidence type="ECO:0000313" key="14">
    <source>
        <dbReference type="EMBL" id="PIP60978.1"/>
    </source>
</evidence>
<organism evidence="14 15">
    <name type="scientific">Candidatus Uhrbacteria bacterium CG22_combo_CG10-13_8_21_14_all_47_17</name>
    <dbReference type="NCBI Taxonomy" id="1975041"/>
    <lineage>
        <taxon>Bacteria</taxon>
        <taxon>Candidatus Uhriibacteriota</taxon>
    </lineage>
</organism>
<dbReference type="Pfam" id="PF00730">
    <property type="entry name" value="HhH-GPD"/>
    <property type="match status" value="1"/>
</dbReference>
<keyword evidence="10 12" id="KW-0456">Lyase</keyword>
<dbReference type="EMBL" id="PCSZ01000009">
    <property type="protein sequence ID" value="PIP60978.1"/>
    <property type="molecule type" value="Genomic_DNA"/>
</dbReference>
<gene>
    <name evidence="12 14" type="primary">nth</name>
    <name evidence="14" type="ORF">COX00_00340</name>
</gene>
<dbReference type="SUPFAM" id="SSF48150">
    <property type="entry name" value="DNA-glycosylase"/>
    <property type="match status" value="1"/>
</dbReference>
<evidence type="ECO:0000256" key="2">
    <source>
        <dbReference type="ARBA" id="ARBA00022485"/>
    </source>
</evidence>
<dbReference type="Gene3D" id="1.10.1670.10">
    <property type="entry name" value="Helix-hairpin-Helix base-excision DNA repair enzymes (C-terminal)"/>
    <property type="match status" value="1"/>
</dbReference>
<proteinExistence type="inferred from homology"/>
<evidence type="ECO:0000313" key="15">
    <source>
        <dbReference type="Proteomes" id="UP000231581"/>
    </source>
</evidence>
<dbReference type="NCBIfam" id="TIGR01083">
    <property type="entry name" value="nth"/>
    <property type="match status" value="1"/>
</dbReference>
<keyword evidence="7 12" id="KW-0411">Iron-sulfur</keyword>
<dbReference type="FunFam" id="1.10.1670.10:FF:000001">
    <property type="entry name" value="Endonuclease III"/>
    <property type="match status" value="1"/>
</dbReference>
<feature type="binding site" evidence="12">
    <location>
        <position position="213"/>
    </location>
    <ligand>
        <name>[4Fe-4S] cluster</name>
        <dbReference type="ChEBI" id="CHEBI:49883"/>
    </ligand>
</feature>
<feature type="binding site" evidence="12">
    <location>
        <position position="204"/>
    </location>
    <ligand>
        <name>[4Fe-4S] cluster</name>
        <dbReference type="ChEBI" id="CHEBI:49883"/>
    </ligand>
</feature>
<name>A0A2H0BVH4_9BACT</name>
<dbReference type="InterPro" id="IPR003265">
    <property type="entry name" value="HhH-GPD_domain"/>
</dbReference>
<keyword evidence="14" id="KW-0255">Endonuclease</keyword>
<reference evidence="14 15" key="1">
    <citation type="submission" date="2017-09" db="EMBL/GenBank/DDBJ databases">
        <title>Depth-based differentiation of microbial function through sediment-hosted aquifers and enrichment of novel symbionts in the deep terrestrial subsurface.</title>
        <authorList>
            <person name="Probst A.J."/>
            <person name="Ladd B."/>
            <person name="Jarett J.K."/>
            <person name="Geller-Mcgrath D.E."/>
            <person name="Sieber C.M."/>
            <person name="Emerson J.B."/>
            <person name="Anantharaman K."/>
            <person name="Thomas B.C."/>
            <person name="Malmstrom R."/>
            <person name="Stieglmeier M."/>
            <person name="Klingl A."/>
            <person name="Woyke T."/>
            <person name="Ryan C.M."/>
            <person name="Banfield J.F."/>
        </authorList>
    </citation>
    <scope>NUCLEOTIDE SEQUENCE [LARGE SCALE GENOMIC DNA]</scope>
    <source>
        <strain evidence="14">CG22_combo_CG10-13_8_21_14_all_47_17</strain>
    </source>
</reference>
<accession>A0A2H0BVH4</accession>
<dbReference type="FunFam" id="1.10.340.30:FF:000001">
    <property type="entry name" value="Endonuclease III"/>
    <property type="match status" value="1"/>
</dbReference>
<keyword evidence="4 12" id="KW-0227">DNA damage</keyword>
<evidence type="ECO:0000256" key="6">
    <source>
        <dbReference type="ARBA" id="ARBA00023004"/>
    </source>
</evidence>
<dbReference type="PANTHER" id="PTHR10359:SF18">
    <property type="entry name" value="ENDONUCLEASE III"/>
    <property type="match status" value="1"/>
</dbReference>
<keyword evidence="3 12" id="KW-0479">Metal-binding</keyword>
<feature type="binding site" evidence="12">
    <location>
        <position position="207"/>
    </location>
    <ligand>
        <name>[4Fe-4S] cluster</name>
        <dbReference type="ChEBI" id="CHEBI:49883"/>
    </ligand>
</feature>
<evidence type="ECO:0000256" key="8">
    <source>
        <dbReference type="ARBA" id="ARBA00023125"/>
    </source>
</evidence>
<dbReference type="GO" id="GO:0046872">
    <property type="term" value="F:metal ion binding"/>
    <property type="evidence" value="ECO:0007669"/>
    <property type="project" value="UniProtKB-KW"/>
</dbReference>
<evidence type="ECO:0000256" key="1">
    <source>
        <dbReference type="ARBA" id="ARBA00008343"/>
    </source>
</evidence>
<evidence type="ECO:0000256" key="7">
    <source>
        <dbReference type="ARBA" id="ARBA00023014"/>
    </source>
</evidence>
<dbReference type="InterPro" id="IPR023170">
    <property type="entry name" value="HhH_base_excis_C"/>
</dbReference>
<evidence type="ECO:0000256" key="10">
    <source>
        <dbReference type="ARBA" id="ARBA00023239"/>
    </source>
</evidence>
<dbReference type="InterPro" id="IPR011257">
    <property type="entry name" value="DNA_glycosylase"/>
</dbReference>
<dbReference type="InterPro" id="IPR003651">
    <property type="entry name" value="Endonuclease3_FeS-loop_motif"/>
</dbReference>
<dbReference type="PIRSF" id="PIRSF001435">
    <property type="entry name" value="Nth"/>
    <property type="match status" value="1"/>
</dbReference>
<comment type="cofactor">
    <cofactor evidence="12">
        <name>[4Fe-4S] cluster</name>
        <dbReference type="ChEBI" id="CHEBI:49883"/>
    </cofactor>
    <text evidence="12">Binds 1 [4Fe-4S] cluster.</text>
</comment>
<keyword evidence="11 12" id="KW-0326">Glycosidase</keyword>
<dbReference type="PANTHER" id="PTHR10359">
    <property type="entry name" value="A/G-SPECIFIC ADENINE GLYCOSYLASE/ENDONUCLEASE III"/>
    <property type="match status" value="1"/>
</dbReference>
<evidence type="ECO:0000256" key="12">
    <source>
        <dbReference type="HAMAP-Rule" id="MF_00942"/>
    </source>
</evidence>
<dbReference type="SMART" id="SM00478">
    <property type="entry name" value="ENDO3c"/>
    <property type="match status" value="1"/>
</dbReference>
<dbReference type="EC" id="4.2.99.18" evidence="12"/>
<evidence type="ECO:0000259" key="13">
    <source>
        <dbReference type="SMART" id="SM00478"/>
    </source>
</evidence>
<dbReference type="Proteomes" id="UP000231581">
    <property type="component" value="Unassembled WGS sequence"/>
</dbReference>
<dbReference type="Gene3D" id="1.10.340.30">
    <property type="entry name" value="Hypothetical protein, domain 2"/>
    <property type="match status" value="1"/>
</dbReference>
<comment type="catalytic activity">
    <reaction evidence="12">
        <text>2'-deoxyribonucleotide-(2'-deoxyribose 5'-phosphate)-2'-deoxyribonucleotide-DNA = a 3'-end 2'-deoxyribonucleotide-(2,3-dehydro-2,3-deoxyribose 5'-phosphate)-DNA + a 5'-end 5'-phospho-2'-deoxyribonucleoside-DNA + H(+)</text>
        <dbReference type="Rhea" id="RHEA:66592"/>
        <dbReference type="Rhea" id="RHEA-COMP:13180"/>
        <dbReference type="Rhea" id="RHEA-COMP:16897"/>
        <dbReference type="Rhea" id="RHEA-COMP:17067"/>
        <dbReference type="ChEBI" id="CHEBI:15378"/>
        <dbReference type="ChEBI" id="CHEBI:136412"/>
        <dbReference type="ChEBI" id="CHEBI:157695"/>
        <dbReference type="ChEBI" id="CHEBI:167181"/>
        <dbReference type="EC" id="4.2.99.18"/>
    </reaction>
</comment>
<keyword evidence="14" id="KW-0540">Nuclease</keyword>
<keyword evidence="9 12" id="KW-0234">DNA repair</keyword>
<keyword evidence="6 12" id="KW-0408">Iron</keyword>
<comment type="similarity">
    <text evidence="1 12">Belongs to the Nth/MutY family.</text>
</comment>
<dbReference type="GO" id="GO:0006285">
    <property type="term" value="P:base-excision repair, AP site formation"/>
    <property type="evidence" value="ECO:0007669"/>
    <property type="project" value="TreeGrafter"/>
</dbReference>